<keyword evidence="5" id="KW-0680">Restriction system</keyword>
<protein>
    <recommendedName>
        <fullName evidence="2">site-specific DNA-methyltransferase (adenine-specific)</fullName>
        <ecNumber evidence="2">2.1.1.72</ecNumber>
    </recommendedName>
</protein>
<dbReference type="InterPro" id="IPR050953">
    <property type="entry name" value="N4_N6_ade-DNA_methylase"/>
</dbReference>
<evidence type="ECO:0000259" key="8">
    <source>
        <dbReference type="Pfam" id="PF02384"/>
    </source>
</evidence>
<keyword evidence="10" id="KW-1185">Reference proteome</keyword>
<proteinExistence type="inferred from homology"/>
<evidence type="ECO:0000256" key="2">
    <source>
        <dbReference type="ARBA" id="ARBA00011900"/>
    </source>
</evidence>
<sequence>MARHSKTILTSKGHDRRESGYYSTPDFIARFLTEEMLGLKPTGKKVFDPCLGKEELLRYFAEAGKYVYGIDIFDFSCHKIASFEQKDFLEYYAWVKDGSLFNNSLDYDYYIANPPYNCHEVDYIQKNKQALKTLFGKIGVHNMYSMFISAMIDMASVGALLGILTLDSFLTSKAHAPLRRQILKETSIHHILLCPIDLFRQQQADVRTCIIILQKGKQYQKSVKIGNRVPNIEAFKNILSKRDFSQSRLDEITLNGQSDFSEFLIGVPNDIRRLLKSPRLGESFNCITGISTGNDGKYLVKEPGVPFYKNPGSRKFYTAPDAYLPDDFLAISENEKNFMVRNKAFLYKPGITCSSMGIPFSACYLPPQVTYGVNANIICDVNDIGWLLGYLNSRLVTYFVRGILIRTNMITSGYVSRIPLIDFSSSEKASLAKIAYQAYESVKQNRRTILAPIIDALDQIVFEASGISCKTQVFVRTFSQDLIRNT</sequence>
<keyword evidence="4" id="KW-0808">Transferase</keyword>
<dbReference type="Gene3D" id="3.40.50.150">
    <property type="entry name" value="Vaccinia Virus protein VP39"/>
    <property type="match status" value="1"/>
</dbReference>
<dbReference type="PANTHER" id="PTHR33841">
    <property type="entry name" value="DNA METHYLTRANSFERASE YEEA-RELATED"/>
    <property type="match status" value="1"/>
</dbReference>
<dbReference type="EMBL" id="JSZA02000087">
    <property type="protein sequence ID" value="KHD05207.1"/>
    <property type="molecule type" value="Genomic_DNA"/>
</dbReference>
<dbReference type="InterPro" id="IPR029063">
    <property type="entry name" value="SAM-dependent_MTases_sf"/>
</dbReference>
<evidence type="ECO:0000313" key="10">
    <source>
        <dbReference type="Proteomes" id="UP000030428"/>
    </source>
</evidence>
<evidence type="ECO:0000256" key="4">
    <source>
        <dbReference type="ARBA" id="ARBA00022679"/>
    </source>
</evidence>
<dbReference type="GO" id="GO:0009307">
    <property type="term" value="P:DNA restriction-modification system"/>
    <property type="evidence" value="ECO:0007669"/>
    <property type="project" value="UniProtKB-KW"/>
</dbReference>
<name>A0A0A6S178_9GAMM</name>
<dbReference type="PANTHER" id="PTHR33841:SF6">
    <property type="entry name" value="TYPE II METHYLTRANSFERASE M.HINDII"/>
    <property type="match status" value="1"/>
</dbReference>
<dbReference type="GO" id="GO:0003677">
    <property type="term" value="F:DNA binding"/>
    <property type="evidence" value="ECO:0007669"/>
    <property type="project" value="UniProtKB-KW"/>
</dbReference>
<evidence type="ECO:0000256" key="5">
    <source>
        <dbReference type="ARBA" id="ARBA00022747"/>
    </source>
</evidence>
<evidence type="ECO:0000256" key="3">
    <source>
        <dbReference type="ARBA" id="ARBA00022603"/>
    </source>
</evidence>
<evidence type="ECO:0000256" key="1">
    <source>
        <dbReference type="ARBA" id="ARBA00006594"/>
    </source>
</evidence>
<dbReference type="EC" id="2.1.1.72" evidence="2"/>
<reference evidence="9 10" key="1">
    <citation type="journal article" date="2016" name="Front. Microbiol.">
        <title>Single-Cell (Meta-)Genomics of a Dimorphic Candidatus Thiomargarita nelsonii Reveals Genomic Plasticity.</title>
        <authorList>
            <person name="Flood B.E."/>
            <person name="Fliss P."/>
            <person name="Jones D.S."/>
            <person name="Dick G.J."/>
            <person name="Jain S."/>
            <person name="Kaster A.K."/>
            <person name="Winkel M."/>
            <person name="Mussmann M."/>
            <person name="Bailey J."/>
        </authorList>
    </citation>
    <scope>NUCLEOTIDE SEQUENCE [LARGE SCALE GENOMIC DNA]</scope>
    <source>
        <strain evidence="9">Hydrate Ridge</strain>
    </source>
</reference>
<keyword evidence="3" id="KW-0489">Methyltransferase</keyword>
<dbReference type="Proteomes" id="UP000030428">
    <property type="component" value="Unassembled WGS sequence"/>
</dbReference>
<comment type="caution">
    <text evidence="9">The sequence shown here is derived from an EMBL/GenBank/DDBJ whole genome shotgun (WGS) entry which is preliminary data.</text>
</comment>
<dbReference type="Pfam" id="PF02384">
    <property type="entry name" value="N6_Mtase"/>
    <property type="match status" value="1"/>
</dbReference>
<comment type="similarity">
    <text evidence="1">Belongs to the N(4)/N(6)-methyltransferase family.</text>
</comment>
<dbReference type="SUPFAM" id="SSF53335">
    <property type="entry name" value="S-adenosyl-L-methionine-dependent methyltransferases"/>
    <property type="match status" value="1"/>
</dbReference>
<accession>A0A0A6S178</accession>
<dbReference type="GO" id="GO:0009007">
    <property type="term" value="F:site-specific DNA-methyltransferase (adenine-specific) activity"/>
    <property type="evidence" value="ECO:0007669"/>
    <property type="project" value="UniProtKB-EC"/>
</dbReference>
<evidence type="ECO:0000256" key="7">
    <source>
        <dbReference type="ARBA" id="ARBA00047942"/>
    </source>
</evidence>
<evidence type="ECO:0000256" key="6">
    <source>
        <dbReference type="ARBA" id="ARBA00023125"/>
    </source>
</evidence>
<comment type="catalytic activity">
    <reaction evidence="7">
        <text>a 2'-deoxyadenosine in DNA + S-adenosyl-L-methionine = an N(6)-methyl-2'-deoxyadenosine in DNA + S-adenosyl-L-homocysteine + H(+)</text>
        <dbReference type="Rhea" id="RHEA:15197"/>
        <dbReference type="Rhea" id="RHEA-COMP:12418"/>
        <dbReference type="Rhea" id="RHEA-COMP:12419"/>
        <dbReference type="ChEBI" id="CHEBI:15378"/>
        <dbReference type="ChEBI" id="CHEBI:57856"/>
        <dbReference type="ChEBI" id="CHEBI:59789"/>
        <dbReference type="ChEBI" id="CHEBI:90615"/>
        <dbReference type="ChEBI" id="CHEBI:90616"/>
        <dbReference type="EC" id="2.1.1.72"/>
    </reaction>
</comment>
<keyword evidence="6" id="KW-0238">DNA-binding</keyword>
<dbReference type="AlphaFoldDB" id="A0A0A6S178"/>
<evidence type="ECO:0000313" key="9">
    <source>
        <dbReference type="EMBL" id="KHD05207.1"/>
    </source>
</evidence>
<dbReference type="GO" id="GO:0032259">
    <property type="term" value="P:methylation"/>
    <property type="evidence" value="ECO:0007669"/>
    <property type="project" value="UniProtKB-KW"/>
</dbReference>
<dbReference type="GO" id="GO:0008170">
    <property type="term" value="F:N-methyltransferase activity"/>
    <property type="evidence" value="ECO:0007669"/>
    <property type="project" value="InterPro"/>
</dbReference>
<organism evidence="9 10">
    <name type="scientific">Candidatus Thiomargarita nelsonii</name>
    <dbReference type="NCBI Taxonomy" id="1003181"/>
    <lineage>
        <taxon>Bacteria</taxon>
        <taxon>Pseudomonadati</taxon>
        <taxon>Pseudomonadota</taxon>
        <taxon>Gammaproteobacteria</taxon>
        <taxon>Thiotrichales</taxon>
        <taxon>Thiotrichaceae</taxon>
        <taxon>Thiomargarita</taxon>
    </lineage>
</organism>
<dbReference type="PRINTS" id="PR00507">
    <property type="entry name" value="N12N6MTFRASE"/>
</dbReference>
<dbReference type="InterPro" id="IPR003356">
    <property type="entry name" value="DNA_methylase_A-5"/>
</dbReference>
<gene>
    <name evidence="9" type="ORF">PN36_20280</name>
</gene>
<feature type="domain" description="DNA methylase adenine-specific" evidence="8">
    <location>
        <begin position="18"/>
        <end position="245"/>
    </location>
</feature>